<reference evidence="2 3" key="1">
    <citation type="submission" date="2020-02" db="EMBL/GenBank/DDBJ databases">
        <authorList>
            <person name="Ferguson B K."/>
        </authorList>
    </citation>
    <scope>NUCLEOTIDE SEQUENCE [LARGE SCALE GENOMIC DNA]</scope>
</reference>
<feature type="non-terminal residue" evidence="2">
    <location>
        <position position="127"/>
    </location>
</feature>
<sequence length="127" mass="13326">MSATYRCHEVESGPLGDGVRRVAAARPVEADEKLVGEDFGGPSEWCGEAEDEASASDQSSHSTVKSAACSMPPAAAAAAPFPARLSITSPGESIIRARRLRAIKVDDARPNERIFKFFAGYFGPGGA</sequence>
<dbReference type="AlphaFoldDB" id="A0A6H5GJM6"/>
<feature type="region of interest" description="Disordered" evidence="1">
    <location>
        <begin position="34"/>
        <end position="66"/>
    </location>
</feature>
<dbReference type="EMBL" id="CADCXU010014326">
    <property type="protein sequence ID" value="CAB0004006.1"/>
    <property type="molecule type" value="Genomic_DNA"/>
</dbReference>
<accession>A0A6H5GJM6</accession>
<evidence type="ECO:0000313" key="2">
    <source>
        <dbReference type="EMBL" id="CAB0004006.1"/>
    </source>
</evidence>
<protein>
    <submittedName>
        <fullName evidence="2">Uncharacterized protein</fullName>
    </submittedName>
</protein>
<name>A0A6H5GJM6_9HEMI</name>
<organism evidence="2 3">
    <name type="scientific">Nesidiocoris tenuis</name>
    <dbReference type="NCBI Taxonomy" id="355587"/>
    <lineage>
        <taxon>Eukaryota</taxon>
        <taxon>Metazoa</taxon>
        <taxon>Ecdysozoa</taxon>
        <taxon>Arthropoda</taxon>
        <taxon>Hexapoda</taxon>
        <taxon>Insecta</taxon>
        <taxon>Pterygota</taxon>
        <taxon>Neoptera</taxon>
        <taxon>Paraneoptera</taxon>
        <taxon>Hemiptera</taxon>
        <taxon>Heteroptera</taxon>
        <taxon>Panheteroptera</taxon>
        <taxon>Cimicomorpha</taxon>
        <taxon>Miridae</taxon>
        <taxon>Dicyphina</taxon>
        <taxon>Nesidiocoris</taxon>
    </lineage>
</organism>
<proteinExistence type="predicted"/>
<keyword evidence="3" id="KW-1185">Reference proteome</keyword>
<gene>
    <name evidence="2" type="ORF">NTEN_LOCUS9483</name>
</gene>
<evidence type="ECO:0000256" key="1">
    <source>
        <dbReference type="SAM" id="MobiDB-lite"/>
    </source>
</evidence>
<feature type="compositionally biased region" description="Low complexity" evidence="1">
    <location>
        <begin position="55"/>
        <end position="66"/>
    </location>
</feature>
<evidence type="ECO:0000313" key="3">
    <source>
        <dbReference type="Proteomes" id="UP000479000"/>
    </source>
</evidence>
<dbReference type="Proteomes" id="UP000479000">
    <property type="component" value="Unassembled WGS sequence"/>
</dbReference>